<dbReference type="PANTHER" id="PTHR45870:SF2">
    <property type="entry name" value="TUBULIN MONOGLYCYLASE TTLL3"/>
    <property type="match status" value="1"/>
</dbReference>
<keyword evidence="4" id="KW-0547">Nucleotide-binding</keyword>
<feature type="non-terminal residue" evidence="7">
    <location>
        <position position="1"/>
    </location>
</feature>
<evidence type="ECO:0000256" key="6">
    <source>
        <dbReference type="ARBA" id="ARBA00048944"/>
    </source>
</evidence>
<keyword evidence="2" id="KW-0963">Cytoplasm</keyword>
<keyword evidence="3" id="KW-0436">Ligase</keyword>
<dbReference type="PROSITE" id="PS51221">
    <property type="entry name" value="TTL"/>
    <property type="match status" value="1"/>
</dbReference>
<comment type="subcellular location">
    <subcellularLocation>
        <location evidence="1">Cytoplasm</location>
        <location evidence="1">Cytoskeleton</location>
        <location evidence="1">Flagellum axoneme</location>
    </subcellularLocation>
</comment>
<dbReference type="InterPro" id="IPR004344">
    <property type="entry name" value="TTL/TTLL_fam"/>
</dbReference>
<dbReference type="InterPro" id="IPR051437">
    <property type="entry name" value="TTLL_monoglycylase"/>
</dbReference>
<feature type="non-terminal residue" evidence="7">
    <location>
        <position position="112"/>
    </location>
</feature>
<evidence type="ECO:0000256" key="5">
    <source>
        <dbReference type="ARBA" id="ARBA00022840"/>
    </source>
</evidence>
<proteinExistence type="predicted"/>
<dbReference type="Pfam" id="PF03133">
    <property type="entry name" value="TTL"/>
    <property type="match status" value="1"/>
</dbReference>
<dbReference type="Proteomes" id="UP001529510">
    <property type="component" value="Unassembled WGS sequence"/>
</dbReference>
<dbReference type="PANTHER" id="PTHR45870">
    <property type="entry name" value="TUBULIN MONOGLYCYLASE TTLL3"/>
    <property type="match status" value="1"/>
</dbReference>
<dbReference type="InterPro" id="IPR013815">
    <property type="entry name" value="ATP_grasp_subdomain_1"/>
</dbReference>
<evidence type="ECO:0000256" key="1">
    <source>
        <dbReference type="ARBA" id="ARBA00004611"/>
    </source>
</evidence>
<gene>
    <name evidence="7" type="ORF">M9458_014096</name>
</gene>
<evidence type="ECO:0000256" key="3">
    <source>
        <dbReference type="ARBA" id="ARBA00022598"/>
    </source>
</evidence>
<keyword evidence="5" id="KW-0067">ATP-binding</keyword>
<accession>A0ABD0QZG1</accession>
<dbReference type="GO" id="GO:0070735">
    <property type="term" value="F:protein-glycine ligase activity"/>
    <property type="evidence" value="ECO:0007669"/>
    <property type="project" value="UniProtKB-ARBA"/>
</dbReference>
<organism evidence="7 8">
    <name type="scientific">Cirrhinus mrigala</name>
    <name type="common">Mrigala</name>
    <dbReference type="NCBI Taxonomy" id="683832"/>
    <lineage>
        <taxon>Eukaryota</taxon>
        <taxon>Metazoa</taxon>
        <taxon>Chordata</taxon>
        <taxon>Craniata</taxon>
        <taxon>Vertebrata</taxon>
        <taxon>Euteleostomi</taxon>
        <taxon>Actinopterygii</taxon>
        <taxon>Neopterygii</taxon>
        <taxon>Teleostei</taxon>
        <taxon>Ostariophysi</taxon>
        <taxon>Cypriniformes</taxon>
        <taxon>Cyprinidae</taxon>
        <taxon>Labeoninae</taxon>
        <taxon>Labeonini</taxon>
        <taxon>Cirrhinus</taxon>
    </lineage>
</organism>
<dbReference type="SUPFAM" id="SSF56059">
    <property type="entry name" value="Glutathione synthetase ATP-binding domain-like"/>
    <property type="match status" value="1"/>
</dbReference>
<dbReference type="EMBL" id="JAMKFB020000006">
    <property type="protein sequence ID" value="KAL0191398.1"/>
    <property type="molecule type" value="Genomic_DNA"/>
</dbReference>
<protein>
    <submittedName>
        <fullName evidence="7">Uncharacterized protein</fullName>
    </submittedName>
</protein>
<sequence>EGLMIEGCEDYVERCKCMLEQMRHVCPQMETDGLCNIWIIKPGAKSRGRGIMCLNKLDEILSLVDGDHGIMKDSKWVVQKYLERPLLVHDTKFDVRQWFLVTDWNPLTVWFY</sequence>
<comment type="catalytic activity">
    <reaction evidence="6">
        <text>L-glutamyl-[protein] + glycine + ATP = glycyl-L-glutamyl-[protein] + ADP + phosphate + H(+)</text>
        <dbReference type="Rhea" id="RHEA:67180"/>
        <dbReference type="Rhea" id="RHEA-COMP:10208"/>
        <dbReference type="Rhea" id="RHEA-COMP:17207"/>
        <dbReference type="ChEBI" id="CHEBI:15378"/>
        <dbReference type="ChEBI" id="CHEBI:29973"/>
        <dbReference type="ChEBI" id="CHEBI:30616"/>
        <dbReference type="ChEBI" id="CHEBI:43474"/>
        <dbReference type="ChEBI" id="CHEBI:57305"/>
        <dbReference type="ChEBI" id="CHEBI:167890"/>
        <dbReference type="ChEBI" id="CHEBI:456216"/>
    </reaction>
    <physiologicalReaction direction="left-to-right" evidence="6">
        <dbReference type="Rhea" id="RHEA:67181"/>
    </physiologicalReaction>
</comment>
<evidence type="ECO:0000256" key="4">
    <source>
        <dbReference type="ARBA" id="ARBA00022741"/>
    </source>
</evidence>
<comment type="caution">
    <text evidence="7">The sequence shown here is derived from an EMBL/GenBank/DDBJ whole genome shotgun (WGS) entry which is preliminary data.</text>
</comment>
<evidence type="ECO:0000256" key="2">
    <source>
        <dbReference type="ARBA" id="ARBA00022490"/>
    </source>
</evidence>
<name>A0ABD0QZG1_CIRMR</name>
<dbReference type="Gene3D" id="3.30.1490.20">
    <property type="entry name" value="ATP-grasp fold, A domain"/>
    <property type="match status" value="1"/>
</dbReference>
<keyword evidence="8" id="KW-1185">Reference proteome</keyword>
<dbReference type="GO" id="GO:0005524">
    <property type="term" value="F:ATP binding"/>
    <property type="evidence" value="ECO:0007669"/>
    <property type="project" value="UniProtKB-KW"/>
</dbReference>
<reference evidence="7 8" key="1">
    <citation type="submission" date="2024-05" db="EMBL/GenBank/DDBJ databases">
        <title>Genome sequencing and assembly of Indian major carp, Cirrhinus mrigala (Hamilton, 1822).</title>
        <authorList>
            <person name="Mohindra V."/>
            <person name="Chowdhury L.M."/>
            <person name="Lal K."/>
            <person name="Jena J.K."/>
        </authorList>
    </citation>
    <scope>NUCLEOTIDE SEQUENCE [LARGE SCALE GENOMIC DNA]</scope>
    <source>
        <strain evidence="7">CM1030</strain>
        <tissue evidence="7">Blood</tissue>
    </source>
</reference>
<dbReference type="AlphaFoldDB" id="A0ABD0QZG1"/>
<evidence type="ECO:0000313" key="7">
    <source>
        <dbReference type="EMBL" id="KAL0191398.1"/>
    </source>
</evidence>
<evidence type="ECO:0000313" key="8">
    <source>
        <dbReference type="Proteomes" id="UP001529510"/>
    </source>
</evidence>